<evidence type="ECO:0000256" key="1">
    <source>
        <dbReference type="PROSITE-ProRule" id="PRU00042"/>
    </source>
</evidence>
<comment type="caution">
    <text evidence="4">The sequence shown here is derived from an EMBL/GenBank/DDBJ whole genome shotgun (WGS) entry which is preliminary data.</text>
</comment>
<dbReference type="EMBL" id="JBBCAQ010000037">
    <property type="protein sequence ID" value="KAK7573690.1"/>
    <property type="molecule type" value="Genomic_DNA"/>
</dbReference>
<dbReference type="Gene3D" id="3.30.160.60">
    <property type="entry name" value="Classic Zinc Finger"/>
    <property type="match status" value="1"/>
</dbReference>
<dbReference type="PROSITE" id="PS00028">
    <property type="entry name" value="ZINC_FINGER_C2H2_1"/>
    <property type="match status" value="1"/>
</dbReference>
<dbReference type="GO" id="GO:0008270">
    <property type="term" value="F:zinc ion binding"/>
    <property type="evidence" value="ECO:0007669"/>
    <property type="project" value="UniProtKB-KW"/>
</dbReference>
<evidence type="ECO:0000313" key="5">
    <source>
        <dbReference type="Proteomes" id="UP001367676"/>
    </source>
</evidence>
<sequence length="268" mass="29294">MGTAESATGCLAGTDTCHQEDHHIPLSRTLRRPRKFHAPEYPVPTPFQPGHETRNRSSTRPSPPAIILVRIPRVLPLTSSSLCFGPFVADRHHLRNHHHHHHHHPQLHHNGGSSSNSVSGADHRTATAAATDDAAAESSRKSSSSVTSTSTSTSSSRKSGSTTGKRRGGGGGGGSKGFDGPAVFWCDVCQRTYHTKTGLNQHKRYECCKDPAFACPRCEKRFKRKSSLVRHAITLHDETIYPTRTKLLSKLTSLANRNILTIAGRRNI</sequence>
<dbReference type="PROSITE" id="PS50157">
    <property type="entry name" value="ZINC_FINGER_C2H2_2"/>
    <property type="match status" value="2"/>
</dbReference>
<feature type="compositionally biased region" description="Low complexity" evidence="2">
    <location>
        <begin position="141"/>
        <end position="163"/>
    </location>
</feature>
<evidence type="ECO:0000259" key="3">
    <source>
        <dbReference type="PROSITE" id="PS50157"/>
    </source>
</evidence>
<protein>
    <recommendedName>
        <fullName evidence="3">C2H2-type domain-containing protein</fullName>
    </recommendedName>
</protein>
<evidence type="ECO:0000256" key="2">
    <source>
        <dbReference type="SAM" id="MobiDB-lite"/>
    </source>
</evidence>
<feature type="region of interest" description="Disordered" evidence="2">
    <location>
        <begin position="1"/>
        <end position="64"/>
    </location>
</feature>
<dbReference type="SMART" id="SM00355">
    <property type="entry name" value="ZnF_C2H2"/>
    <property type="match status" value="2"/>
</dbReference>
<accession>A0AAN9T501</accession>
<proteinExistence type="predicted"/>
<keyword evidence="1" id="KW-0863">Zinc-finger</keyword>
<evidence type="ECO:0000313" key="4">
    <source>
        <dbReference type="EMBL" id="KAK7573690.1"/>
    </source>
</evidence>
<dbReference type="SUPFAM" id="SSF57667">
    <property type="entry name" value="beta-beta-alpha zinc fingers"/>
    <property type="match status" value="1"/>
</dbReference>
<dbReference type="InterPro" id="IPR013087">
    <property type="entry name" value="Znf_C2H2_type"/>
</dbReference>
<organism evidence="4 5">
    <name type="scientific">Parthenolecanium corni</name>
    <dbReference type="NCBI Taxonomy" id="536013"/>
    <lineage>
        <taxon>Eukaryota</taxon>
        <taxon>Metazoa</taxon>
        <taxon>Ecdysozoa</taxon>
        <taxon>Arthropoda</taxon>
        <taxon>Hexapoda</taxon>
        <taxon>Insecta</taxon>
        <taxon>Pterygota</taxon>
        <taxon>Neoptera</taxon>
        <taxon>Paraneoptera</taxon>
        <taxon>Hemiptera</taxon>
        <taxon>Sternorrhyncha</taxon>
        <taxon>Coccoidea</taxon>
        <taxon>Coccidae</taxon>
        <taxon>Parthenolecanium</taxon>
    </lineage>
</organism>
<feature type="domain" description="C2H2-type" evidence="3">
    <location>
        <begin position="184"/>
        <end position="211"/>
    </location>
</feature>
<feature type="region of interest" description="Disordered" evidence="2">
    <location>
        <begin position="96"/>
        <end position="176"/>
    </location>
</feature>
<name>A0AAN9T501_9HEMI</name>
<reference evidence="4 5" key="1">
    <citation type="submission" date="2024-03" db="EMBL/GenBank/DDBJ databases">
        <title>Adaptation during the transition from Ophiocordyceps entomopathogen to insect associate is accompanied by gene loss and intensified selection.</title>
        <authorList>
            <person name="Ward C.M."/>
            <person name="Onetto C.A."/>
            <person name="Borneman A.R."/>
        </authorList>
    </citation>
    <scope>NUCLEOTIDE SEQUENCE [LARGE SCALE GENOMIC DNA]</scope>
    <source>
        <strain evidence="4">AWRI1</strain>
        <tissue evidence="4">Single Adult Female</tissue>
    </source>
</reference>
<dbReference type="InterPro" id="IPR036236">
    <property type="entry name" value="Znf_C2H2_sf"/>
</dbReference>
<feature type="compositionally biased region" description="Low complexity" evidence="2">
    <location>
        <begin position="108"/>
        <end position="133"/>
    </location>
</feature>
<dbReference type="Proteomes" id="UP001367676">
    <property type="component" value="Unassembled WGS sequence"/>
</dbReference>
<feature type="domain" description="C2H2-type" evidence="3">
    <location>
        <begin position="213"/>
        <end position="236"/>
    </location>
</feature>
<keyword evidence="1" id="KW-0862">Zinc</keyword>
<dbReference type="AlphaFoldDB" id="A0AAN9T501"/>
<gene>
    <name evidence="4" type="ORF">V9T40_010881</name>
</gene>
<keyword evidence="5" id="KW-1185">Reference proteome</keyword>
<feature type="compositionally biased region" description="Basic residues" evidence="2">
    <location>
        <begin position="96"/>
        <end position="107"/>
    </location>
</feature>
<keyword evidence="1" id="KW-0479">Metal-binding</keyword>